<evidence type="ECO:0000313" key="2">
    <source>
        <dbReference type="Proteomes" id="UP001139646"/>
    </source>
</evidence>
<protein>
    <submittedName>
        <fullName evidence="1">Ectonucleotide pyrophosphatase/phosphodiesterase</fullName>
    </submittedName>
</protein>
<dbReference type="PANTHER" id="PTHR10151">
    <property type="entry name" value="ECTONUCLEOTIDE PYROPHOSPHATASE/PHOSPHODIESTERASE"/>
    <property type="match status" value="1"/>
</dbReference>
<dbReference type="PANTHER" id="PTHR10151:SF120">
    <property type="entry name" value="BIS(5'-ADENOSYL)-TRIPHOSPHATASE"/>
    <property type="match status" value="1"/>
</dbReference>
<accession>A0ABS9X1S3</accession>
<comment type="caution">
    <text evidence="1">The sequence shown here is derived from an EMBL/GenBank/DDBJ whole genome shotgun (WGS) entry which is preliminary data.</text>
</comment>
<keyword evidence="2" id="KW-1185">Reference proteome</keyword>
<dbReference type="RefSeq" id="WP_242286654.1">
    <property type="nucleotide sequence ID" value="NZ_JAKKSL010000002.1"/>
</dbReference>
<name>A0ABS9X1S3_9GAMM</name>
<evidence type="ECO:0000313" key="1">
    <source>
        <dbReference type="EMBL" id="MCI2284203.1"/>
    </source>
</evidence>
<dbReference type="InterPro" id="IPR002591">
    <property type="entry name" value="Phosphodiest/P_Trfase"/>
</dbReference>
<dbReference type="Proteomes" id="UP001139646">
    <property type="component" value="Unassembled WGS sequence"/>
</dbReference>
<dbReference type="EMBL" id="JAKKSL010000002">
    <property type="protein sequence ID" value="MCI2284203.1"/>
    <property type="molecule type" value="Genomic_DNA"/>
</dbReference>
<reference evidence="1" key="1">
    <citation type="submission" date="2022-01" db="EMBL/GenBank/DDBJ databases">
        <title>Colwellia maritima, isolated from seawater.</title>
        <authorList>
            <person name="Kristyanto S."/>
            <person name="Jung J."/>
            <person name="Jeon C.O."/>
        </authorList>
    </citation>
    <scope>NUCLEOTIDE SEQUENCE</scope>
    <source>
        <strain evidence="1">MSW7</strain>
    </source>
</reference>
<gene>
    <name evidence="1" type="ORF">L3081_13455</name>
</gene>
<dbReference type="CDD" id="cd16018">
    <property type="entry name" value="Enpp"/>
    <property type="match status" value="1"/>
</dbReference>
<organism evidence="1 2">
    <name type="scientific">Colwellia maritima</name>
    <dbReference type="NCBI Taxonomy" id="2912588"/>
    <lineage>
        <taxon>Bacteria</taxon>
        <taxon>Pseudomonadati</taxon>
        <taxon>Pseudomonadota</taxon>
        <taxon>Gammaproteobacteria</taxon>
        <taxon>Alteromonadales</taxon>
        <taxon>Colwelliaceae</taxon>
        <taxon>Colwellia</taxon>
    </lineage>
</organism>
<proteinExistence type="predicted"/>
<dbReference type="Pfam" id="PF01663">
    <property type="entry name" value="Phosphodiest"/>
    <property type="match status" value="1"/>
</dbReference>
<sequence>MSRFISACFFVLFFCSSARSETTPPVIVLLSIDGFAYEYIHKHQPPNILALSKLGISAKLASVYPSKTFPNHLSIITGKYPIHHGITNNAFYSPEIGQHYKLGAGKKNAAWLKADPLWTVAEQQGLKTAVYFWPESEALGKQPTYNIPFNTKDSNQKRFDQILQWLALPDEQRPRLIVSYFSTVDSAGHTYGPNSKEVEQSVQEIDSLIGKFIAKLSADNNDDITLILVSDHGMMEKDKNKLIKPSTTFDASIQNLIKTKAITMAKNDTQLYLYFTPPKSNNLDPSDVLSRLKVIAETKHNKNLYHIYSKGNYPKHWQLNTDSPLVPDIIIEAIPPKQRL</sequence>